<keyword evidence="8" id="KW-0472">Membrane</keyword>
<dbReference type="Pfam" id="PF00072">
    <property type="entry name" value="Response_reg"/>
    <property type="match status" value="1"/>
</dbReference>
<dbReference type="FunFam" id="3.30.565.10:FF:000010">
    <property type="entry name" value="Sensor histidine kinase RcsC"/>
    <property type="match status" value="1"/>
</dbReference>
<feature type="domain" description="Histidine kinase" evidence="9">
    <location>
        <begin position="786"/>
        <end position="977"/>
    </location>
</feature>
<dbReference type="InterPro" id="IPR005467">
    <property type="entry name" value="His_kinase_dom"/>
</dbReference>
<dbReference type="InterPro" id="IPR036097">
    <property type="entry name" value="HisK_dim/P_sf"/>
</dbReference>
<dbReference type="PANTHER" id="PTHR43047">
    <property type="entry name" value="TWO-COMPONENT HISTIDINE PROTEIN KINASE"/>
    <property type="match status" value="1"/>
</dbReference>
<evidence type="ECO:0000259" key="9">
    <source>
        <dbReference type="PROSITE" id="PS50109"/>
    </source>
</evidence>
<dbReference type="PRINTS" id="PR00344">
    <property type="entry name" value="BCTRLSENSOR"/>
</dbReference>
<feature type="region of interest" description="Disordered" evidence="7">
    <location>
        <begin position="364"/>
        <end position="406"/>
    </location>
</feature>
<dbReference type="InterPro" id="IPR006683">
    <property type="entry name" value="Thioestr_dom"/>
</dbReference>
<dbReference type="EC" id="2.7.13.3" evidence="2"/>
<proteinExistence type="predicted"/>
<dbReference type="Pfam" id="PF02518">
    <property type="entry name" value="HATPase_c"/>
    <property type="match status" value="1"/>
</dbReference>
<feature type="region of interest" description="Disordered" evidence="7">
    <location>
        <begin position="711"/>
        <end position="750"/>
    </location>
</feature>
<feature type="compositionally biased region" description="Basic residues" evidence="7">
    <location>
        <begin position="55"/>
        <end position="73"/>
    </location>
</feature>
<dbReference type="EMBL" id="KZ989326">
    <property type="protein sequence ID" value="RKP26827.1"/>
    <property type="molecule type" value="Genomic_DNA"/>
</dbReference>
<feature type="region of interest" description="Disordered" evidence="7">
    <location>
        <begin position="1"/>
        <end position="77"/>
    </location>
</feature>
<dbReference type="InterPro" id="IPR036890">
    <property type="entry name" value="HATPase_C_sf"/>
</dbReference>
<feature type="compositionally biased region" description="Low complexity" evidence="7">
    <location>
        <begin position="1296"/>
        <end position="1307"/>
    </location>
</feature>
<dbReference type="InterPro" id="IPR029069">
    <property type="entry name" value="HotDog_dom_sf"/>
</dbReference>
<evidence type="ECO:0000256" key="8">
    <source>
        <dbReference type="SAM" id="Phobius"/>
    </source>
</evidence>
<dbReference type="SUPFAM" id="SSF55874">
    <property type="entry name" value="ATPase domain of HSP90 chaperone/DNA topoisomerase II/histidine kinase"/>
    <property type="match status" value="1"/>
</dbReference>
<dbReference type="SMART" id="SM00387">
    <property type="entry name" value="HATPase_c"/>
    <property type="match status" value="1"/>
</dbReference>
<feature type="transmembrane region" description="Helical" evidence="8">
    <location>
        <begin position="330"/>
        <end position="348"/>
    </location>
</feature>
<dbReference type="InterPro" id="IPR003661">
    <property type="entry name" value="HisK_dim/P_dom"/>
</dbReference>
<feature type="compositionally biased region" description="Low complexity" evidence="7">
    <location>
        <begin position="33"/>
        <end position="54"/>
    </location>
</feature>
<feature type="transmembrane region" description="Helical" evidence="8">
    <location>
        <begin position="453"/>
        <end position="470"/>
    </location>
</feature>
<dbReference type="SUPFAM" id="SSF47384">
    <property type="entry name" value="Homodimeric domain of signal transducing histidine kinase"/>
    <property type="match status" value="1"/>
</dbReference>
<feature type="transmembrane region" description="Helical" evidence="8">
    <location>
        <begin position="305"/>
        <end position="324"/>
    </location>
</feature>
<feature type="compositionally biased region" description="Polar residues" evidence="7">
    <location>
        <begin position="368"/>
        <end position="385"/>
    </location>
</feature>
<sequence>MEDTVVSPSDPPDTTMIGVHAPPTSNGRDDPSASEAAQPSPPRSSSSSSAASSSPRHRHRRRSKAKTAPRTLKKKEAAAATAAEEELTTFLSHTITESPSLLPTIAPAALSADPMSATDAVLGGHSRRVAMATTDLSQCPQDDTTTTTTSGVSHARDKAAVAAHAAIDAEGLLTAATTPLTSANLAKIPSTLSGALTAVALAAERCSGADTCSEVTDGDREPPLPELSGSPWLVDDDGDDVDDGDIMSASALEEPARKTFHANYYWTTESQLRRFRRKLYLRTRNLLIGSDPLEIGPTRFVRQQVTRSFAFFVPLMMLVHFVLFTNSFYLILYELVICLVTAALFGLVRRYRAICHQHLQQQQQQQHNINGNSAPRMTRQNSHPSGHNRPAAKQRSSRASLGDRKRSLVVDEDAATDADADAHAHAQHVSWSHRLVQWTQWHPFRHIPTSNQLIPVTCMFTLVIWLLEIQRDVVGFGMLSMLVAPITMSLIGPWASLSITAALMGEVIWFHHRWQLAQRRMATTAATFIDFGAVNAQYGATIRLMLGAKHGRCPNPLQMRGDAIVGASIYAMAADDWSFRRSDDGLLLYRALWMLFLAWVSSAIVLFTHRRCYRRLIRSYRQAKGAAREKSRLVSQVAHELRTPLSAVLGWTELLLNEADSDLSGIGIEAGSVHEARVAEKFRQNSDHLDALAMHTRPPVSASATATACPDTFATHDEPRPPLSWPRRSTTAMAPPPPPPPPPSAPPAIASTSAIVNDTTTTTTGHANTHATAPHISFESARADSLRLVHTASRHLMCILNDILDVGKIGAGKMSLLSEDFDLHSLAVDTCHIMSGLGAKKGLEMILEYPRHVPTLFRGDPGRIRQVLSNLVSNAIKYTEQGYIRVSIQEEGYTENGLTRILCEVDDSGVGIPESLQNKLFAEFSQCGFHGEGPTPAGTGLGLFLVKQLTELMGGNVSFRSNPGTGSTFGFRIPLEQRSPPPMSPTQQPHPDSISSFHTAASASGPLGFLPSFLHDCLTPGGTRTYTYIDTGLHHCAFYVFSRGQHFRDYLESLCTNAWHADSCTTMHESRNALGQMQISIPRPADHGPDETSDAADDESNDAMALLLSQERRDQFDRHPQRSIFLIDLGSSPGVRGDRHYHGACTPTSSTAVCAMSTHSIDTELDTDDLLEAVQRALLERADERAAAAAASASYGDATEAHEERDTVVLLYSFGQASRVTVPPQLAAIADVSVCRKPVTERELLLLVRRPLSHTRRHAEGFGKHIPKRTLSPSRLQIPTHRLRARFDDGQAGTTDAPIAPADNAAAHEQQSDADEHAATAAHSLPASPLSPTIHTSVEASSERRAHHTDDSTATTATTATDLLLNGADDKQTNGEFNLHRTLSRPPFDELRTRLQQQLLKDPSDTDTRASSDAYHDVVAWMADLSESPAPATDGEDMPTSTKANAAASTGGLARPDDADADDGKNAKQAAMADSLPKKKRRSELAAWPYNGHGNTARHAVSAVTSPAPMPPSHVQRDIRYQGRVLVVDDNSINRSLLTRQLELLGVQTIESAANGEEACAKFQPGYYHLVLMDVRMPRMDGYTAARVMREKESSFIHDTASVIPLSNASTATSTSTTTPDNAVVGKQHGEQHKRSKRPSSASIHGHCAHTHHQPHPAIQWHHGAPNKAKPIGLLHRVISKAVKTQKLSPNDVDDRGYAYGGVILAWMDVCAGTSANRFAGTPCVTASVDAVHFISPVRMSDVAILTAVVNRSWRTSFEVGYAAATSSSSSLLMDVNDTR</sequence>
<feature type="region of interest" description="Disordered" evidence="7">
    <location>
        <begin position="1366"/>
        <end position="1385"/>
    </location>
</feature>
<feature type="compositionally biased region" description="Polar residues" evidence="7">
    <location>
        <begin position="1330"/>
        <end position="1340"/>
    </location>
</feature>
<dbReference type="OrthoDB" id="60033at2759"/>
<dbReference type="Gene3D" id="1.10.287.130">
    <property type="match status" value="1"/>
</dbReference>
<feature type="compositionally biased region" description="Basic and acidic residues" evidence="7">
    <location>
        <begin position="1341"/>
        <end position="1351"/>
    </location>
</feature>
<dbReference type="InterPro" id="IPR011006">
    <property type="entry name" value="CheY-like_superfamily"/>
</dbReference>
<dbReference type="SUPFAM" id="SSF52172">
    <property type="entry name" value="CheY-like"/>
    <property type="match status" value="1"/>
</dbReference>
<evidence type="ECO:0000313" key="12">
    <source>
        <dbReference type="EMBL" id="RKP26827.1"/>
    </source>
</evidence>
<dbReference type="Pfam" id="PF03061">
    <property type="entry name" value="4HBT"/>
    <property type="match status" value="1"/>
</dbReference>
<dbReference type="CDD" id="cd03442">
    <property type="entry name" value="BFIT_BACH"/>
    <property type="match status" value="1"/>
</dbReference>
<keyword evidence="8" id="KW-0812">Transmembrane</keyword>
<keyword evidence="5" id="KW-0418">Kinase</keyword>
<feature type="compositionally biased region" description="Basic and acidic residues" evidence="7">
    <location>
        <begin position="1455"/>
        <end position="1466"/>
    </location>
</feature>
<keyword evidence="4" id="KW-0808">Transferase</keyword>
<feature type="transmembrane region" description="Helical" evidence="8">
    <location>
        <begin position="587"/>
        <end position="607"/>
    </location>
</feature>
<dbReference type="PROSITE" id="PS50109">
    <property type="entry name" value="HIS_KIN"/>
    <property type="match status" value="1"/>
</dbReference>
<feature type="modified residue" description="4-aspartylphosphate" evidence="6">
    <location>
        <position position="1574"/>
    </location>
</feature>
<feature type="domain" description="Response regulatory" evidence="10">
    <location>
        <begin position="1524"/>
        <end position="1652"/>
    </location>
</feature>
<feature type="transmembrane region" description="Helical" evidence="8">
    <location>
        <begin position="490"/>
        <end position="511"/>
    </location>
</feature>
<dbReference type="InterPro" id="IPR001789">
    <property type="entry name" value="Sig_transdc_resp-reg_receiver"/>
</dbReference>
<dbReference type="PROSITE" id="PS50110">
    <property type="entry name" value="RESPONSE_REGULATORY"/>
    <property type="match status" value="1"/>
</dbReference>
<evidence type="ECO:0000256" key="3">
    <source>
        <dbReference type="ARBA" id="ARBA00022553"/>
    </source>
</evidence>
<keyword evidence="8" id="KW-1133">Transmembrane helix</keyword>
<feature type="region of interest" description="Disordered" evidence="7">
    <location>
        <begin position="1427"/>
        <end position="1481"/>
    </location>
</feature>
<evidence type="ECO:0000256" key="6">
    <source>
        <dbReference type="PROSITE-ProRule" id="PRU00169"/>
    </source>
</evidence>
<feature type="compositionally biased region" description="Pro residues" evidence="7">
    <location>
        <begin position="734"/>
        <end position="746"/>
    </location>
</feature>
<keyword evidence="3 6" id="KW-0597">Phosphoprotein</keyword>
<keyword evidence="13" id="KW-1185">Reference proteome</keyword>
<dbReference type="GO" id="GO:0005886">
    <property type="term" value="C:plasma membrane"/>
    <property type="evidence" value="ECO:0007669"/>
    <property type="project" value="TreeGrafter"/>
</dbReference>
<dbReference type="GO" id="GO:0009927">
    <property type="term" value="F:histidine phosphotransfer kinase activity"/>
    <property type="evidence" value="ECO:0007669"/>
    <property type="project" value="TreeGrafter"/>
</dbReference>
<feature type="region of interest" description="Disordered" evidence="7">
    <location>
        <begin position="1080"/>
        <end position="1099"/>
    </location>
</feature>
<dbReference type="Gene3D" id="3.40.50.2300">
    <property type="match status" value="1"/>
</dbReference>
<evidence type="ECO:0000256" key="2">
    <source>
        <dbReference type="ARBA" id="ARBA00012438"/>
    </source>
</evidence>
<dbReference type="CDD" id="cd00082">
    <property type="entry name" value="HisKA"/>
    <property type="match status" value="1"/>
</dbReference>
<dbReference type="Gene3D" id="3.30.565.10">
    <property type="entry name" value="Histidine kinase-like ATPase, C-terminal domain"/>
    <property type="match status" value="1"/>
</dbReference>
<dbReference type="SMART" id="SM00448">
    <property type="entry name" value="REC"/>
    <property type="match status" value="1"/>
</dbReference>
<reference evidence="13" key="1">
    <citation type="journal article" date="2018" name="Nat. Microbiol.">
        <title>Leveraging single-cell genomics to expand the fungal tree of life.</title>
        <authorList>
            <person name="Ahrendt S.R."/>
            <person name="Quandt C.A."/>
            <person name="Ciobanu D."/>
            <person name="Clum A."/>
            <person name="Salamov A."/>
            <person name="Andreopoulos B."/>
            <person name="Cheng J.F."/>
            <person name="Woyke T."/>
            <person name="Pelin A."/>
            <person name="Henrissat B."/>
            <person name="Reynolds N.K."/>
            <person name="Benny G.L."/>
            <person name="Smith M.E."/>
            <person name="James T.Y."/>
            <person name="Grigoriev I.V."/>
        </authorList>
    </citation>
    <scope>NUCLEOTIDE SEQUENCE [LARGE SCALE GENOMIC DNA]</scope>
    <source>
        <strain evidence="13">Benny S71-1</strain>
    </source>
</reference>
<feature type="domain" description="HotDog ACOT-type" evidence="11">
    <location>
        <begin position="1678"/>
        <end position="1780"/>
    </location>
</feature>
<feature type="compositionally biased region" description="Polar residues" evidence="7">
    <location>
        <begin position="1439"/>
        <end position="1448"/>
    </location>
</feature>
<comment type="catalytic activity">
    <reaction evidence="1">
        <text>ATP + protein L-histidine = ADP + protein N-phospho-L-histidine.</text>
        <dbReference type="EC" id="2.7.13.3"/>
    </reaction>
</comment>
<dbReference type="SUPFAM" id="SSF54637">
    <property type="entry name" value="Thioesterase/thiol ester dehydrase-isomerase"/>
    <property type="match status" value="1"/>
</dbReference>
<evidence type="ECO:0000313" key="13">
    <source>
        <dbReference type="Proteomes" id="UP000278143"/>
    </source>
</evidence>
<dbReference type="InterPro" id="IPR033120">
    <property type="entry name" value="HOTDOG_ACOT"/>
</dbReference>
<evidence type="ECO:0000256" key="4">
    <source>
        <dbReference type="ARBA" id="ARBA00022679"/>
    </source>
</evidence>
<feature type="compositionally biased region" description="Low complexity" evidence="7">
    <location>
        <begin position="1609"/>
        <end position="1619"/>
    </location>
</feature>
<feature type="compositionally biased region" description="Low complexity" evidence="7">
    <location>
        <begin position="1352"/>
        <end position="1361"/>
    </location>
</feature>
<dbReference type="GO" id="GO:0000155">
    <property type="term" value="F:phosphorelay sensor kinase activity"/>
    <property type="evidence" value="ECO:0007669"/>
    <property type="project" value="InterPro"/>
</dbReference>
<gene>
    <name evidence="12" type="ORF">SYNPS1DRAFT_27496</name>
</gene>
<dbReference type="Gene3D" id="3.10.129.10">
    <property type="entry name" value="Hotdog Thioesterase"/>
    <property type="match status" value="1"/>
</dbReference>
<feature type="region of interest" description="Disordered" evidence="7">
    <location>
        <begin position="210"/>
        <end position="234"/>
    </location>
</feature>
<evidence type="ECO:0000259" key="10">
    <source>
        <dbReference type="PROSITE" id="PS50110"/>
    </source>
</evidence>
<feature type="region of interest" description="Disordered" evidence="7">
    <location>
        <begin position="1287"/>
        <end position="1361"/>
    </location>
</feature>
<dbReference type="CDD" id="cd16922">
    <property type="entry name" value="HATPase_EvgS-ArcB-TorS-like"/>
    <property type="match status" value="1"/>
</dbReference>
<dbReference type="SMART" id="SM00388">
    <property type="entry name" value="HisKA"/>
    <property type="match status" value="1"/>
</dbReference>
<dbReference type="PANTHER" id="PTHR43047:SF72">
    <property type="entry name" value="OSMOSENSING HISTIDINE PROTEIN KINASE SLN1"/>
    <property type="match status" value="1"/>
</dbReference>
<organism evidence="12 13">
    <name type="scientific">Syncephalis pseudoplumigaleata</name>
    <dbReference type="NCBI Taxonomy" id="1712513"/>
    <lineage>
        <taxon>Eukaryota</taxon>
        <taxon>Fungi</taxon>
        <taxon>Fungi incertae sedis</taxon>
        <taxon>Zoopagomycota</taxon>
        <taxon>Zoopagomycotina</taxon>
        <taxon>Zoopagomycetes</taxon>
        <taxon>Zoopagales</taxon>
        <taxon>Piptocephalidaceae</taxon>
        <taxon>Syncephalis</taxon>
    </lineage>
</organism>
<dbReference type="Proteomes" id="UP000278143">
    <property type="component" value="Unassembled WGS sequence"/>
</dbReference>
<dbReference type="Pfam" id="PF00512">
    <property type="entry name" value="HisKA"/>
    <property type="match status" value="1"/>
</dbReference>
<feature type="region of interest" description="Disordered" evidence="7">
    <location>
        <begin position="975"/>
        <end position="997"/>
    </location>
</feature>
<evidence type="ECO:0000256" key="1">
    <source>
        <dbReference type="ARBA" id="ARBA00000085"/>
    </source>
</evidence>
<feature type="region of interest" description="Disordered" evidence="7">
    <location>
        <begin position="1609"/>
        <end position="1665"/>
    </location>
</feature>
<evidence type="ECO:0000259" key="11">
    <source>
        <dbReference type="PROSITE" id="PS51770"/>
    </source>
</evidence>
<dbReference type="CDD" id="cd17546">
    <property type="entry name" value="REC_hyHK_CKI1_RcsC-like"/>
    <property type="match status" value="1"/>
</dbReference>
<dbReference type="InterPro" id="IPR004358">
    <property type="entry name" value="Sig_transdc_His_kin-like_C"/>
</dbReference>
<dbReference type="PROSITE" id="PS51770">
    <property type="entry name" value="HOTDOG_ACOT"/>
    <property type="match status" value="1"/>
</dbReference>
<accession>A0A4P9Z2R1</accession>
<name>A0A4P9Z2R1_9FUNG</name>
<evidence type="ECO:0000256" key="5">
    <source>
        <dbReference type="ARBA" id="ARBA00022777"/>
    </source>
</evidence>
<dbReference type="InterPro" id="IPR003594">
    <property type="entry name" value="HATPase_dom"/>
</dbReference>
<evidence type="ECO:0000256" key="7">
    <source>
        <dbReference type="SAM" id="MobiDB-lite"/>
    </source>
</evidence>
<protein>
    <recommendedName>
        <fullName evidence="2">histidine kinase</fullName>
        <ecNumber evidence="2">2.7.13.3</ecNumber>
    </recommendedName>
</protein>